<dbReference type="Pfam" id="PF00825">
    <property type="entry name" value="Ribonuclease_P"/>
    <property type="match status" value="1"/>
</dbReference>
<evidence type="ECO:0000256" key="8">
    <source>
        <dbReference type="NCBIfam" id="TIGR00188"/>
    </source>
</evidence>
<keyword evidence="4 7" id="KW-0255">Endonuclease</keyword>
<dbReference type="GO" id="GO:0004526">
    <property type="term" value="F:ribonuclease P activity"/>
    <property type="evidence" value="ECO:0007669"/>
    <property type="project" value="UniProtKB-UniRule"/>
</dbReference>
<dbReference type="PANTHER" id="PTHR33992">
    <property type="entry name" value="RIBONUCLEASE P PROTEIN COMPONENT"/>
    <property type="match status" value="1"/>
</dbReference>
<comment type="similarity">
    <text evidence="7">Belongs to the RnpA family.</text>
</comment>
<accession>Q0A4L4</accession>
<dbReference type="Gene3D" id="3.30.230.10">
    <property type="match status" value="1"/>
</dbReference>
<dbReference type="Proteomes" id="UP000001962">
    <property type="component" value="Chromosome"/>
</dbReference>
<dbReference type="AlphaFoldDB" id="Q0A4L4"/>
<dbReference type="NCBIfam" id="TIGR00188">
    <property type="entry name" value="rnpA"/>
    <property type="match status" value="1"/>
</dbReference>
<gene>
    <name evidence="7" type="primary">rnpA</name>
    <name evidence="9" type="ordered locus">Mlg_2883</name>
</gene>
<protein>
    <recommendedName>
        <fullName evidence="7 8">Ribonuclease P protein component</fullName>
        <shortName evidence="7">RNase P protein</shortName>
        <shortName evidence="7">RNaseP protein</shortName>
        <ecNumber evidence="7 8">3.1.26.5</ecNumber>
    </recommendedName>
    <alternativeName>
        <fullName evidence="7">Protein C5</fullName>
    </alternativeName>
</protein>
<keyword evidence="10" id="KW-1185">Reference proteome</keyword>
<evidence type="ECO:0000256" key="5">
    <source>
        <dbReference type="ARBA" id="ARBA00022801"/>
    </source>
</evidence>
<dbReference type="HOGENOM" id="CLU_117179_11_0_6"/>
<keyword evidence="5 7" id="KW-0378">Hydrolase</keyword>
<dbReference type="EC" id="3.1.26.5" evidence="7 8"/>
<dbReference type="EMBL" id="CP000453">
    <property type="protein sequence ID" value="ABI58223.1"/>
    <property type="molecule type" value="Genomic_DNA"/>
</dbReference>
<evidence type="ECO:0000256" key="4">
    <source>
        <dbReference type="ARBA" id="ARBA00022759"/>
    </source>
</evidence>
<dbReference type="GO" id="GO:0030677">
    <property type="term" value="C:ribonuclease P complex"/>
    <property type="evidence" value="ECO:0007669"/>
    <property type="project" value="TreeGrafter"/>
</dbReference>
<dbReference type="KEGG" id="aeh:Mlg_2883"/>
<evidence type="ECO:0000256" key="1">
    <source>
        <dbReference type="ARBA" id="ARBA00002663"/>
    </source>
</evidence>
<evidence type="ECO:0000313" key="9">
    <source>
        <dbReference type="EMBL" id="ABI58223.1"/>
    </source>
</evidence>
<keyword evidence="2 7" id="KW-0819">tRNA processing</keyword>
<comment type="subunit">
    <text evidence="7">Consists of a catalytic RNA component (M1 or rnpB) and a protein subunit.</text>
</comment>
<dbReference type="GO" id="GO:0000049">
    <property type="term" value="F:tRNA binding"/>
    <property type="evidence" value="ECO:0007669"/>
    <property type="project" value="UniProtKB-UniRule"/>
</dbReference>
<dbReference type="PROSITE" id="PS00648">
    <property type="entry name" value="RIBONUCLEASE_P"/>
    <property type="match status" value="1"/>
</dbReference>
<reference evidence="10" key="1">
    <citation type="submission" date="2006-08" db="EMBL/GenBank/DDBJ databases">
        <title>Complete sequence of Alkalilimnicola ehrilichei MLHE-1.</title>
        <authorList>
            <person name="Copeland A."/>
            <person name="Lucas S."/>
            <person name="Lapidus A."/>
            <person name="Barry K."/>
            <person name="Detter J.C."/>
            <person name="Glavina del Rio T."/>
            <person name="Hammon N."/>
            <person name="Israni S."/>
            <person name="Dalin E."/>
            <person name="Tice H."/>
            <person name="Pitluck S."/>
            <person name="Sims D."/>
            <person name="Brettin T."/>
            <person name="Bruce D."/>
            <person name="Han C."/>
            <person name="Tapia R."/>
            <person name="Gilna P."/>
            <person name="Schmutz J."/>
            <person name="Larimer F."/>
            <person name="Land M."/>
            <person name="Hauser L."/>
            <person name="Kyrpides N."/>
            <person name="Mikhailova N."/>
            <person name="Oremland R.S."/>
            <person name="Hoeft S.E."/>
            <person name="Switzer-Blum J."/>
            <person name="Kulp T."/>
            <person name="King G."/>
            <person name="Tabita R."/>
            <person name="Witte B."/>
            <person name="Santini J.M."/>
            <person name="Basu P."/>
            <person name="Hollibaugh J.T."/>
            <person name="Xie G."/>
            <person name="Stolz J.F."/>
            <person name="Richardson P."/>
        </authorList>
    </citation>
    <scope>NUCLEOTIDE SEQUENCE [LARGE SCALE GENOMIC DNA]</scope>
    <source>
        <strain evidence="10">ATCC BAA-1101 / DSM 17681 / MLHE-1</strain>
    </source>
</reference>
<evidence type="ECO:0000256" key="2">
    <source>
        <dbReference type="ARBA" id="ARBA00022694"/>
    </source>
</evidence>
<name>Q0A4L4_ALKEH</name>
<dbReference type="InterPro" id="IPR020539">
    <property type="entry name" value="RNase_P_CS"/>
</dbReference>
<comment type="catalytic activity">
    <reaction evidence="7">
        <text>Endonucleolytic cleavage of RNA, removing 5'-extranucleotides from tRNA precursor.</text>
        <dbReference type="EC" id="3.1.26.5"/>
    </reaction>
</comment>
<organism evidence="9 10">
    <name type="scientific">Alkalilimnicola ehrlichii (strain ATCC BAA-1101 / DSM 17681 / MLHE-1)</name>
    <dbReference type="NCBI Taxonomy" id="187272"/>
    <lineage>
        <taxon>Bacteria</taxon>
        <taxon>Pseudomonadati</taxon>
        <taxon>Pseudomonadota</taxon>
        <taxon>Gammaproteobacteria</taxon>
        <taxon>Chromatiales</taxon>
        <taxon>Ectothiorhodospiraceae</taxon>
        <taxon>Alkalilimnicola</taxon>
    </lineage>
</organism>
<dbReference type="SUPFAM" id="SSF54211">
    <property type="entry name" value="Ribosomal protein S5 domain 2-like"/>
    <property type="match status" value="1"/>
</dbReference>
<sequence>MAARGHGPCAFPRRRRLTRPQDYRRVFSGAQKAADRYFTVLARGNDQVGPRLGLAISRRVAPRAVDRNRLKRIAREVFRQRQAALGQRDYVVLARPAARTASKARLHRSLGRLYDRLNDGNRH</sequence>
<evidence type="ECO:0000256" key="3">
    <source>
        <dbReference type="ARBA" id="ARBA00022722"/>
    </source>
</evidence>
<dbReference type="InterPro" id="IPR000100">
    <property type="entry name" value="RNase_P"/>
</dbReference>
<dbReference type="eggNOG" id="COG0594">
    <property type="taxonomic scope" value="Bacteria"/>
</dbReference>
<dbReference type="InterPro" id="IPR020568">
    <property type="entry name" value="Ribosomal_Su5_D2-typ_SF"/>
</dbReference>
<evidence type="ECO:0000256" key="6">
    <source>
        <dbReference type="ARBA" id="ARBA00022884"/>
    </source>
</evidence>
<dbReference type="HAMAP" id="MF_00227">
    <property type="entry name" value="RNase_P"/>
    <property type="match status" value="1"/>
</dbReference>
<evidence type="ECO:0000256" key="7">
    <source>
        <dbReference type="HAMAP-Rule" id="MF_00227"/>
    </source>
</evidence>
<proteinExistence type="inferred from homology"/>
<dbReference type="GO" id="GO:0042781">
    <property type="term" value="F:3'-tRNA processing endoribonuclease activity"/>
    <property type="evidence" value="ECO:0007669"/>
    <property type="project" value="TreeGrafter"/>
</dbReference>
<dbReference type="RefSeq" id="WP_011630616.1">
    <property type="nucleotide sequence ID" value="NC_008340.1"/>
</dbReference>
<keyword evidence="3 7" id="KW-0540">Nuclease</keyword>
<dbReference type="PANTHER" id="PTHR33992:SF1">
    <property type="entry name" value="RIBONUCLEASE P PROTEIN COMPONENT"/>
    <property type="match status" value="1"/>
</dbReference>
<dbReference type="InterPro" id="IPR014721">
    <property type="entry name" value="Ribsml_uS5_D2-typ_fold_subgr"/>
</dbReference>
<dbReference type="GO" id="GO:0001682">
    <property type="term" value="P:tRNA 5'-leader removal"/>
    <property type="evidence" value="ECO:0007669"/>
    <property type="project" value="UniProtKB-UniRule"/>
</dbReference>
<keyword evidence="6 7" id="KW-0694">RNA-binding</keyword>
<comment type="function">
    <text evidence="1 7">RNaseP catalyzes the removal of the 5'-leader sequence from pre-tRNA to produce the mature 5'-terminus. It can also cleave other RNA substrates such as 4.5S RNA. The protein component plays an auxiliary but essential role in vivo by binding to the 5'-leader sequence and broadening the substrate specificity of the ribozyme.</text>
</comment>
<evidence type="ECO:0000313" key="10">
    <source>
        <dbReference type="Proteomes" id="UP000001962"/>
    </source>
</evidence>